<dbReference type="KEGG" id="spao:SPAR_B03550"/>
<reference evidence="2" key="3">
    <citation type="submission" date="2025-07" db="EMBL/GenBank/DDBJ databases">
        <authorList>
            <consortium name="NCBI Genome Project"/>
        </authorList>
    </citation>
    <scope>NUCLEOTIDE SEQUENCE</scope>
    <source>
        <strain evidence="2">CBS432</strain>
    </source>
</reference>
<accession>A0A8B8UM63</accession>
<sequence>MAYNEEDSKKLSEKYKKEGHFDKLKREILSNPWDSTEKNSESFEQVLRERVASTVKEMVNEDEELIFKNRGLTSALIESQLVKDKYSKLSSKIDMDNGDATKRFELDEYVHSKLQDPKLLEMIKGQLQETLDSYEEETIGHT</sequence>
<evidence type="ECO:0000313" key="2">
    <source>
        <dbReference type="RefSeq" id="XP_033764848.1"/>
    </source>
</evidence>
<dbReference type="AlphaFoldDB" id="A0A8B8UM63"/>
<protein>
    <submittedName>
        <fullName evidence="2">Shg1p</fullName>
    </submittedName>
</protein>
<organism evidence="2">
    <name type="scientific">Saccharomyces paradoxus</name>
    <name type="common">Yeast</name>
    <name type="synonym">Saccharomyces douglasii</name>
    <dbReference type="NCBI Taxonomy" id="27291"/>
    <lineage>
        <taxon>Eukaryota</taxon>
        <taxon>Fungi</taxon>
        <taxon>Dikarya</taxon>
        <taxon>Ascomycota</taxon>
        <taxon>Saccharomycotina</taxon>
        <taxon>Saccharomycetes</taxon>
        <taxon>Saccharomycetales</taxon>
        <taxon>Saccharomycetaceae</taxon>
        <taxon>Saccharomyces</taxon>
    </lineage>
</organism>
<dbReference type="GeneID" id="54629039"/>
<feature type="domain" description="BOD1/SHG1" evidence="1">
    <location>
        <begin position="10"/>
        <end position="127"/>
    </location>
</feature>
<dbReference type="InterPro" id="IPR055264">
    <property type="entry name" value="BOD1/SHG1_dom"/>
</dbReference>
<name>A0A8B8UM63_SACPA</name>
<dbReference type="OrthoDB" id="5579731at2759"/>
<reference evidence="2" key="4">
    <citation type="submission" date="2025-08" db="UniProtKB">
        <authorList>
            <consortium name="RefSeq"/>
        </authorList>
    </citation>
    <scope>IDENTIFICATION</scope>
    <source>
        <strain evidence="2">CBS432</strain>
    </source>
</reference>
<dbReference type="RefSeq" id="XP_033764848.1">
    <property type="nucleotide sequence ID" value="XM_033908957.1"/>
</dbReference>
<gene>
    <name evidence="2" type="primary">SHG1</name>
    <name evidence="2" type="ORF">SPAR_B03550</name>
</gene>
<dbReference type="Pfam" id="PF05205">
    <property type="entry name" value="COMPASS-Shg1"/>
    <property type="match status" value="1"/>
</dbReference>
<evidence type="ECO:0000259" key="1">
    <source>
        <dbReference type="Pfam" id="PF05205"/>
    </source>
</evidence>
<reference evidence="2" key="1">
    <citation type="journal article" date="2017" name="Nat. Genet.">
        <title>Contrasting evolutionary genome dynamics between domesticated and wild yeasts.</title>
        <authorList>
            <person name="Yue J.X."/>
            <person name="Li J."/>
            <person name="Aigrain L."/>
            <person name="Hallin J."/>
            <person name="Persson K."/>
            <person name="Oliver K."/>
            <person name="Bergstrom A."/>
            <person name="Coupland P."/>
            <person name="Warringer J."/>
            <person name="Lagomarsino M.C."/>
            <person name="Fischer G."/>
            <person name="Durbin R."/>
            <person name="Liti G."/>
        </authorList>
    </citation>
    <scope>NUCLEOTIDE SEQUENCE</scope>
    <source>
        <strain evidence="2">CBS432</strain>
    </source>
</reference>
<dbReference type="VEuPathDB" id="FungiDB:SPAR_B03550"/>
<reference evidence="2" key="2">
    <citation type="submission" date="2020-01" db="EMBL/GenBank/DDBJ databases">
        <title>Population-level Yeast Reference Genomes.</title>
        <authorList>
            <person name="Yue J.-X."/>
        </authorList>
    </citation>
    <scope>NUCLEOTIDE SEQUENCE</scope>
    <source>
        <strain evidence="2">CBS432</strain>
    </source>
</reference>
<proteinExistence type="predicted"/>